<protein>
    <submittedName>
        <fullName evidence="2">Putative secreted protein fat body overexpressed</fullName>
    </submittedName>
</protein>
<keyword evidence="1" id="KW-0472">Membrane</keyword>
<dbReference type="AlphaFoldDB" id="A0A6M2DBK4"/>
<keyword evidence="1" id="KW-0812">Transmembrane</keyword>
<reference evidence="2" key="1">
    <citation type="submission" date="2019-09" db="EMBL/GenBank/DDBJ databases">
        <title>Organ-specific transcriptomic study of the physiology of the cattle tick, Rhipicephalus microplus.</title>
        <authorList>
            <person name="Tirloni L."/>
            <person name="Braz G."/>
            <person name="Gandara A.C.P."/>
            <person name="Sabadin G.A."/>
            <person name="da Silva R.M."/>
            <person name="Guizzo M.G."/>
            <person name="Machado J.A."/>
            <person name="Costa E.P."/>
            <person name="Gomes H.F."/>
            <person name="Moraes J."/>
            <person name="Mota M.B.S."/>
            <person name="Mesquita R.D."/>
            <person name="Alvarenga P.H."/>
            <person name="Alves F."/>
            <person name="Seixas A."/>
            <person name="da Fonseca R.N."/>
            <person name="Fogaca A."/>
            <person name="Logullo C."/>
            <person name="Tanaka A."/>
            <person name="Daffre S."/>
            <person name="Termignoni C."/>
            <person name="Vaz I.S.Jr."/>
            <person name="Oliveira P.L."/>
            <person name="Ribeiro J.M."/>
        </authorList>
    </citation>
    <scope>NUCLEOTIDE SEQUENCE</scope>
    <source>
        <strain evidence="2">Porto Alegre</strain>
    </source>
</reference>
<dbReference type="EMBL" id="GHWJ01010798">
    <property type="protein sequence ID" value="NOV43535.1"/>
    <property type="molecule type" value="Transcribed_RNA"/>
</dbReference>
<evidence type="ECO:0000256" key="1">
    <source>
        <dbReference type="SAM" id="Phobius"/>
    </source>
</evidence>
<accession>A0A6M2DBK4</accession>
<evidence type="ECO:0000313" key="2">
    <source>
        <dbReference type="EMBL" id="NOV43535.1"/>
    </source>
</evidence>
<keyword evidence="1" id="KW-1133">Transmembrane helix</keyword>
<feature type="transmembrane region" description="Helical" evidence="1">
    <location>
        <begin position="6"/>
        <end position="33"/>
    </location>
</feature>
<organism evidence="2">
    <name type="scientific">Rhipicephalus microplus</name>
    <name type="common">Cattle tick</name>
    <name type="synonym">Boophilus microplus</name>
    <dbReference type="NCBI Taxonomy" id="6941"/>
    <lineage>
        <taxon>Eukaryota</taxon>
        <taxon>Metazoa</taxon>
        <taxon>Ecdysozoa</taxon>
        <taxon>Arthropoda</taxon>
        <taxon>Chelicerata</taxon>
        <taxon>Arachnida</taxon>
        <taxon>Acari</taxon>
        <taxon>Parasitiformes</taxon>
        <taxon>Ixodida</taxon>
        <taxon>Ixodoidea</taxon>
        <taxon>Ixodidae</taxon>
        <taxon>Rhipicephalinae</taxon>
        <taxon>Rhipicephalus</taxon>
        <taxon>Boophilus</taxon>
    </lineage>
</organism>
<name>A0A6M2DBK4_RHIMP</name>
<sequence>MQGLVFTYVSIVVPFVYFHVCFTCVRSCVYVVYHLSYPPPSILCVLPCVYPSNYKVNTEQPVPFRIPTSFL</sequence>
<proteinExistence type="predicted"/>